<dbReference type="SUPFAM" id="SSF51735">
    <property type="entry name" value="NAD(P)-binding Rossmann-fold domains"/>
    <property type="match status" value="1"/>
</dbReference>
<protein>
    <submittedName>
        <fullName evidence="2">Uncharacterized conserved protein YbjT, contains NAD(P)-binding and DUF2867 domains</fullName>
    </submittedName>
</protein>
<dbReference type="PANTHER" id="PTHR12126">
    <property type="entry name" value="NADH-UBIQUINONE OXIDOREDUCTASE 39 KDA SUBUNIT-RELATED"/>
    <property type="match status" value="1"/>
</dbReference>
<gene>
    <name evidence="2" type="ORF">SAMN05660209_04659</name>
</gene>
<reference evidence="3" key="1">
    <citation type="submission" date="2016-10" db="EMBL/GenBank/DDBJ databases">
        <authorList>
            <person name="Varghese N."/>
            <person name="Submissions S."/>
        </authorList>
    </citation>
    <scope>NUCLEOTIDE SEQUENCE [LARGE SCALE GENOMIC DNA]</scope>
    <source>
        <strain evidence="3">DSM 45422</strain>
    </source>
</reference>
<keyword evidence="3" id="KW-1185">Reference proteome</keyword>
<proteinExistence type="predicted"/>
<sequence length="269" mass="28371">MSAPILVTGGTGTLGSHVVPLLRAAGRDVRVLSRHPRESRNGIEYVAGDLLDGEGIDRAVAGVSTLLHLAGGPKGDDVATRNLVRAAAGAEVRHLVYISVIGADTVPLGYFRAKLGAERAVAGSGLPWTVLRAAQFHDLVLTVAEKMAKLPVVPVPGGLRFQPVDSREVAARLVDLALGRPVGRVADLAGPQVYGMGELVGSYLQARGKRRPMMPVRMPGKAGRAYRAGVNLSLAGADIGSRSWEEFLAERLAPDRQIRPADRLATCDS</sequence>
<feature type="domain" description="NAD(P)-binding" evidence="1">
    <location>
        <begin position="9"/>
        <end position="138"/>
    </location>
</feature>
<dbReference type="Pfam" id="PF13460">
    <property type="entry name" value="NAD_binding_10"/>
    <property type="match status" value="1"/>
</dbReference>
<dbReference type="OrthoDB" id="9771302at2"/>
<dbReference type="InterPro" id="IPR016040">
    <property type="entry name" value="NAD(P)-bd_dom"/>
</dbReference>
<name>A0A1H3QAE5_9ACTN</name>
<dbReference type="AlphaFoldDB" id="A0A1H3QAE5"/>
<dbReference type="GO" id="GO:0044877">
    <property type="term" value="F:protein-containing complex binding"/>
    <property type="evidence" value="ECO:0007669"/>
    <property type="project" value="TreeGrafter"/>
</dbReference>
<dbReference type="InterPro" id="IPR036291">
    <property type="entry name" value="NAD(P)-bd_dom_sf"/>
</dbReference>
<dbReference type="RefSeq" id="WP_091161554.1">
    <property type="nucleotide sequence ID" value="NZ_FNOT01000021.1"/>
</dbReference>
<dbReference type="Gene3D" id="3.40.50.720">
    <property type="entry name" value="NAD(P)-binding Rossmann-like Domain"/>
    <property type="match status" value="1"/>
</dbReference>
<accession>A0A1H3QAE5</accession>
<dbReference type="EMBL" id="FNOT01000021">
    <property type="protein sequence ID" value="SDZ09995.1"/>
    <property type="molecule type" value="Genomic_DNA"/>
</dbReference>
<dbReference type="PANTHER" id="PTHR12126:SF11">
    <property type="entry name" value="NADH DEHYDROGENASE [UBIQUINONE] 1 ALPHA SUBCOMPLEX SUBUNIT 9, MITOCHONDRIAL"/>
    <property type="match status" value="1"/>
</dbReference>
<evidence type="ECO:0000259" key="1">
    <source>
        <dbReference type="Pfam" id="PF13460"/>
    </source>
</evidence>
<evidence type="ECO:0000313" key="2">
    <source>
        <dbReference type="EMBL" id="SDZ09995.1"/>
    </source>
</evidence>
<evidence type="ECO:0000313" key="3">
    <source>
        <dbReference type="Proteomes" id="UP000198921"/>
    </source>
</evidence>
<dbReference type="Proteomes" id="UP000198921">
    <property type="component" value="Unassembled WGS sequence"/>
</dbReference>
<organism evidence="2 3">
    <name type="scientific">Geodermatophilus africanus</name>
    <dbReference type="NCBI Taxonomy" id="1137993"/>
    <lineage>
        <taxon>Bacteria</taxon>
        <taxon>Bacillati</taxon>
        <taxon>Actinomycetota</taxon>
        <taxon>Actinomycetes</taxon>
        <taxon>Geodermatophilales</taxon>
        <taxon>Geodermatophilaceae</taxon>
        <taxon>Geodermatophilus</taxon>
    </lineage>
</organism>
<dbReference type="STRING" id="1137993.SAMN05660209_04659"/>
<dbReference type="InterPro" id="IPR051207">
    <property type="entry name" value="ComplexI_NDUFA9_subunit"/>
</dbReference>